<dbReference type="Pfam" id="PF09327">
    <property type="entry name" value="Phage_Tail_Tip"/>
    <property type="match status" value="1"/>
</dbReference>
<dbReference type="EMBL" id="SZPQ01000164">
    <property type="protein sequence ID" value="TKI01661.1"/>
    <property type="molecule type" value="Genomic_DNA"/>
</dbReference>
<evidence type="ECO:0000259" key="1">
    <source>
        <dbReference type="PROSITE" id="PS50853"/>
    </source>
</evidence>
<dbReference type="InterPro" id="IPR015406">
    <property type="entry name" value="GpJ_CSF"/>
</dbReference>
<protein>
    <submittedName>
        <fullName evidence="2">DUF1983 domain-containing protein</fullName>
    </submittedName>
</protein>
<evidence type="ECO:0000313" key="2">
    <source>
        <dbReference type="EMBL" id="TKI01661.1"/>
    </source>
</evidence>
<comment type="caution">
    <text evidence="2">The sequence shown here is derived from an EMBL/GenBank/DDBJ whole genome shotgun (WGS) entry which is preliminary data.</text>
</comment>
<dbReference type="InterPro" id="IPR053171">
    <property type="entry name" value="Viral_Tip_Attach_Protein"/>
</dbReference>
<dbReference type="RefSeq" id="WP_136993291.1">
    <property type="nucleotide sequence ID" value="NZ_SZPQ01000164.1"/>
</dbReference>
<feature type="non-terminal residue" evidence="2">
    <location>
        <position position="1"/>
    </location>
</feature>
<evidence type="ECO:0000313" key="3">
    <source>
        <dbReference type="Proteomes" id="UP000305202"/>
    </source>
</evidence>
<sequence>TWDKAASAIAYEAEWRKDNGNWVSVARTSALGFEITGIYAGAYQARVRAINASDISSIWANAAETQLNGKEGAPPKPVGFSASTDVVFGITLTWGFPDGAEDTLKTEIQYSATAAGDNPLLLSDVPYPQKSYQQAGLAAGVTFYYRAQLVDKTGNESGYTDWVAGSSSSDSSEVLSYLTGQITETQLGQDLLGPVQDASQLKDMWSVKVGQTEDGKLYTAGIGVGVENTPAGMQ</sequence>
<proteinExistence type="predicted"/>
<dbReference type="PROSITE" id="PS50853">
    <property type="entry name" value="FN3"/>
    <property type="match status" value="1"/>
</dbReference>
<reference evidence="2 3" key="1">
    <citation type="submission" date="2019-04" db="EMBL/GenBank/DDBJ databases">
        <authorList>
            <person name="Li M."/>
            <person name="Gao C."/>
        </authorList>
    </citation>
    <scope>NUCLEOTIDE SEQUENCE [LARGE SCALE GENOMIC DNA]</scope>
    <source>
        <strain evidence="2 3">BGMRC 2031</strain>
    </source>
</reference>
<accession>A0ABY2SE24</accession>
<dbReference type="InterPro" id="IPR013783">
    <property type="entry name" value="Ig-like_fold"/>
</dbReference>
<feature type="non-terminal residue" evidence="2">
    <location>
        <position position="234"/>
    </location>
</feature>
<dbReference type="PANTHER" id="PTHR36251">
    <property type="entry name" value="FELS-1 PROPHAGE HOST SPECIFICITY PROTEIN-RELATED"/>
    <property type="match status" value="1"/>
</dbReference>
<organism evidence="2 3">
    <name type="scientific">Martelella alba</name>
    <dbReference type="NCBI Taxonomy" id="2590451"/>
    <lineage>
        <taxon>Bacteria</taxon>
        <taxon>Pseudomonadati</taxon>
        <taxon>Pseudomonadota</taxon>
        <taxon>Alphaproteobacteria</taxon>
        <taxon>Hyphomicrobiales</taxon>
        <taxon>Aurantimonadaceae</taxon>
        <taxon>Martelella</taxon>
    </lineage>
</organism>
<feature type="domain" description="Fibronectin type-III" evidence="1">
    <location>
        <begin position="74"/>
        <end position="170"/>
    </location>
</feature>
<dbReference type="Gene3D" id="2.60.40.10">
    <property type="entry name" value="Immunoglobulins"/>
    <property type="match status" value="2"/>
</dbReference>
<dbReference type="Proteomes" id="UP000305202">
    <property type="component" value="Unassembled WGS sequence"/>
</dbReference>
<gene>
    <name evidence="2" type="ORF">FCN80_26250</name>
</gene>
<dbReference type="InterPro" id="IPR003961">
    <property type="entry name" value="FN3_dom"/>
</dbReference>
<name>A0ABY2SE24_9HYPH</name>
<dbReference type="PANTHER" id="PTHR36251:SF2">
    <property type="entry name" value="GIFSY-2 PROPHAGE HOST SPECIFICITY PROTEIN J, PHAGE LAMBDA"/>
    <property type="match status" value="1"/>
</dbReference>
<keyword evidence="3" id="KW-1185">Reference proteome</keyword>